<dbReference type="Pfam" id="PF00990">
    <property type="entry name" value="GGDEF"/>
    <property type="match status" value="1"/>
</dbReference>
<keyword evidence="4" id="KW-0378">Hydrolase</keyword>
<dbReference type="SUPFAM" id="SSF55073">
    <property type="entry name" value="Nucleotide cyclase"/>
    <property type="match status" value="1"/>
</dbReference>
<dbReference type="SUPFAM" id="SSF141868">
    <property type="entry name" value="EAL domain-like"/>
    <property type="match status" value="1"/>
</dbReference>
<evidence type="ECO:0000313" key="4">
    <source>
        <dbReference type="EMBL" id="ODJ89519.1"/>
    </source>
</evidence>
<dbReference type="InterPro" id="IPR035919">
    <property type="entry name" value="EAL_sf"/>
</dbReference>
<feature type="transmembrane region" description="Helical" evidence="1">
    <location>
        <begin position="12"/>
        <end position="33"/>
    </location>
</feature>
<reference evidence="4 5" key="1">
    <citation type="submission" date="2016-06" db="EMBL/GenBank/DDBJ databases">
        <title>Genome sequence of endosymbiont of Candidatus Endolucinida thiodiazotropha.</title>
        <authorList>
            <person name="Poehlein A."/>
            <person name="Koenig S."/>
            <person name="Heiden S.E."/>
            <person name="Thuermer A."/>
            <person name="Voget S."/>
            <person name="Daniel R."/>
            <person name="Markert S."/>
            <person name="Gros O."/>
            <person name="Schweder T."/>
        </authorList>
    </citation>
    <scope>NUCLEOTIDE SEQUENCE [LARGE SCALE GENOMIC DNA]</scope>
    <source>
        <strain evidence="4 5">COS</strain>
    </source>
</reference>
<keyword evidence="1" id="KW-0812">Transmembrane</keyword>
<dbReference type="GO" id="GO:0071111">
    <property type="term" value="F:cyclic-guanylate-specific phosphodiesterase activity"/>
    <property type="evidence" value="ECO:0007669"/>
    <property type="project" value="UniProtKB-EC"/>
</dbReference>
<protein>
    <submittedName>
        <fullName evidence="4">Cyclic di-GMP phosphodiesterase Gmr</fullName>
        <ecNumber evidence="4">3.1.4.52</ecNumber>
    </submittedName>
</protein>
<dbReference type="Gene3D" id="3.20.20.450">
    <property type="entry name" value="EAL domain"/>
    <property type="match status" value="1"/>
</dbReference>
<dbReference type="InterPro" id="IPR001633">
    <property type="entry name" value="EAL_dom"/>
</dbReference>
<dbReference type="OrthoDB" id="9813913at2"/>
<organism evidence="4 5">
    <name type="scientific">Candidatus Thiodiazotropha endolucinida</name>
    <dbReference type="NCBI Taxonomy" id="1655433"/>
    <lineage>
        <taxon>Bacteria</taxon>
        <taxon>Pseudomonadati</taxon>
        <taxon>Pseudomonadota</taxon>
        <taxon>Gammaproteobacteria</taxon>
        <taxon>Chromatiales</taxon>
        <taxon>Sedimenticolaceae</taxon>
        <taxon>Candidatus Thiodiazotropha</taxon>
    </lineage>
</organism>
<dbReference type="InterPro" id="IPR043128">
    <property type="entry name" value="Rev_trsase/Diguanyl_cyclase"/>
</dbReference>
<dbReference type="Gene3D" id="3.30.70.270">
    <property type="match status" value="1"/>
</dbReference>
<dbReference type="NCBIfam" id="TIGR00254">
    <property type="entry name" value="GGDEF"/>
    <property type="match status" value="1"/>
</dbReference>
<comment type="caution">
    <text evidence="4">The sequence shown here is derived from an EMBL/GenBank/DDBJ whole genome shotgun (WGS) entry which is preliminary data.</text>
</comment>
<dbReference type="CDD" id="cd01948">
    <property type="entry name" value="EAL"/>
    <property type="match status" value="1"/>
</dbReference>
<dbReference type="EC" id="3.1.4.52" evidence="4"/>
<name>A0A7Z0VPR5_9GAMM</name>
<evidence type="ECO:0000259" key="2">
    <source>
        <dbReference type="PROSITE" id="PS50883"/>
    </source>
</evidence>
<evidence type="ECO:0000259" key="3">
    <source>
        <dbReference type="PROSITE" id="PS50887"/>
    </source>
</evidence>
<dbReference type="InterPro" id="IPR050706">
    <property type="entry name" value="Cyclic-di-GMP_PDE-like"/>
</dbReference>
<feature type="domain" description="GGDEF" evidence="3">
    <location>
        <begin position="351"/>
        <end position="485"/>
    </location>
</feature>
<dbReference type="SMART" id="SM00267">
    <property type="entry name" value="GGDEF"/>
    <property type="match status" value="1"/>
</dbReference>
<feature type="transmembrane region" description="Helical" evidence="1">
    <location>
        <begin position="232"/>
        <end position="254"/>
    </location>
</feature>
<keyword evidence="1" id="KW-0472">Membrane</keyword>
<dbReference type="Pfam" id="PF00563">
    <property type="entry name" value="EAL"/>
    <property type="match status" value="1"/>
</dbReference>
<dbReference type="Proteomes" id="UP000094769">
    <property type="component" value="Unassembled WGS sequence"/>
</dbReference>
<evidence type="ECO:0000256" key="1">
    <source>
        <dbReference type="SAM" id="Phobius"/>
    </source>
</evidence>
<dbReference type="RefSeq" id="WP_069120134.1">
    <property type="nucleotide sequence ID" value="NZ_MARB01000001.1"/>
</dbReference>
<dbReference type="SMART" id="SM00052">
    <property type="entry name" value="EAL"/>
    <property type="match status" value="1"/>
</dbReference>
<gene>
    <name evidence="4" type="primary">gmr_1</name>
    <name evidence="4" type="ORF">CODIS_00790</name>
</gene>
<dbReference type="PANTHER" id="PTHR33121:SF70">
    <property type="entry name" value="SIGNALING PROTEIN YKOW"/>
    <property type="match status" value="1"/>
</dbReference>
<keyword evidence="5" id="KW-1185">Reference proteome</keyword>
<dbReference type="PROSITE" id="PS50883">
    <property type="entry name" value="EAL"/>
    <property type="match status" value="1"/>
</dbReference>
<dbReference type="InterPro" id="IPR029787">
    <property type="entry name" value="Nucleotide_cyclase"/>
</dbReference>
<proteinExistence type="predicted"/>
<dbReference type="PANTHER" id="PTHR33121">
    <property type="entry name" value="CYCLIC DI-GMP PHOSPHODIESTERASE PDEF"/>
    <property type="match status" value="1"/>
</dbReference>
<dbReference type="CDD" id="cd01949">
    <property type="entry name" value="GGDEF"/>
    <property type="match status" value="1"/>
</dbReference>
<accession>A0A7Z0VPR5</accession>
<feature type="domain" description="EAL" evidence="2">
    <location>
        <begin position="496"/>
        <end position="745"/>
    </location>
</feature>
<dbReference type="PROSITE" id="PS50887">
    <property type="entry name" value="GGDEF"/>
    <property type="match status" value="1"/>
</dbReference>
<sequence>MTFRPKPLSLSLFTILFVMLFLILLFTLGNLTYREFEQLDNKFRIANEHSAAAEIESALSEAISQTREKTRQLAAWEEVGQQLNNPTFYSYWYQYRAKNIEYVSVYTLDVAIYDLHGNMLAPMDTSILPRKIDTDGIGHYIQVNNFEPLIVVIIPMKESNSGKKLGYLATLSNLFPVLKGFSHFNHINRNSIRVTIDEIDMISSQSLLEYIDYRLTSDPYAQAIKPVVKQSLLQLAGTALILTLLIFPLAAWLVNRPILQISQQIDQLQSSPRTAVKQQTVKPLFIKELDKIQTSLYAYHNRLNQANSYLDQKTQELDDIVQHDPLTGVMNRRAFDSYWREVTDVFKHSADEICLILFDINHFKALNDTYGHHTGDEVLIAVAQTLKHILHSRDQLFRLSGDEFATILMGIPSRKAMQIAKQCHLAVINYPFDKLGINEPVRISIGVADIKAEKGENINALHWQADIAIHFAKRPGYSSIIRFKPELAENARGLFSNRTHTAVYEAVTRGTGLVMHYQPIVDLENGKPQYYEALVRIVHDGQLIMPSHIFPLVEARSLDLDLDFHVIEKAISDLREGRIPVNTGVSINISAPAIVEHELLQQLAAFKPFMADYKLLIEITETALITQLQTARKNLEILRNMGFSIALDDFGSGYSSLRYLGAMPVDVVKFDITLTRLVDDRADNLILNHLAKMISESGHLLVAEGIESAQIAEQLAKLGFRYGQGYYFGRPARAIEKTGSSKDSINYSA</sequence>
<dbReference type="InterPro" id="IPR000160">
    <property type="entry name" value="GGDEF_dom"/>
</dbReference>
<dbReference type="AlphaFoldDB" id="A0A7Z0VPR5"/>
<evidence type="ECO:0000313" key="5">
    <source>
        <dbReference type="Proteomes" id="UP000094769"/>
    </source>
</evidence>
<dbReference type="EMBL" id="MARB01000001">
    <property type="protein sequence ID" value="ODJ89519.1"/>
    <property type="molecule type" value="Genomic_DNA"/>
</dbReference>
<keyword evidence="1" id="KW-1133">Transmembrane helix</keyword>